<feature type="chain" id="PRO_5039294285" description="Lipoprotein" evidence="1">
    <location>
        <begin position="23"/>
        <end position="160"/>
    </location>
</feature>
<dbReference type="RefSeq" id="WP_217789719.1">
    <property type="nucleotide sequence ID" value="NZ_JAHSPG010000002.1"/>
</dbReference>
<dbReference type="EMBL" id="JAHSPG010000002">
    <property type="protein sequence ID" value="MBV4356156.1"/>
    <property type="molecule type" value="Genomic_DNA"/>
</dbReference>
<dbReference type="Proteomes" id="UP000812270">
    <property type="component" value="Unassembled WGS sequence"/>
</dbReference>
<evidence type="ECO:0008006" key="4">
    <source>
        <dbReference type="Google" id="ProtNLM"/>
    </source>
</evidence>
<comment type="caution">
    <text evidence="2">The sequence shown here is derived from an EMBL/GenBank/DDBJ whole genome shotgun (WGS) entry which is preliminary data.</text>
</comment>
<feature type="signal peptide" evidence="1">
    <location>
        <begin position="1"/>
        <end position="22"/>
    </location>
</feature>
<organism evidence="2 3">
    <name type="scientific">Pinibacter aurantiacus</name>
    <dbReference type="NCBI Taxonomy" id="2851599"/>
    <lineage>
        <taxon>Bacteria</taxon>
        <taxon>Pseudomonadati</taxon>
        <taxon>Bacteroidota</taxon>
        <taxon>Chitinophagia</taxon>
        <taxon>Chitinophagales</taxon>
        <taxon>Chitinophagaceae</taxon>
        <taxon>Pinibacter</taxon>
    </lineage>
</organism>
<dbReference type="PROSITE" id="PS51257">
    <property type="entry name" value="PROKAR_LIPOPROTEIN"/>
    <property type="match status" value="1"/>
</dbReference>
<sequence>MKRTYPLLLVAILFAACNSISARSYNNMCVAKENALIPQIEVTENSVAAFAQESKFDSVAAVSQRMVTSIEKTIAEIEKAPLPSVTGGEDFKKAYLDYFQYMKKVYASYKKWGLAKNDEERGTEIQNVQALIKTQKMVLAKMQSAQRKFAAENNLTVEKK</sequence>
<gene>
    <name evidence="2" type="ORF">KTO63_03285</name>
</gene>
<evidence type="ECO:0000313" key="2">
    <source>
        <dbReference type="EMBL" id="MBV4356156.1"/>
    </source>
</evidence>
<name>A0A9E2S5K8_9BACT</name>
<dbReference type="AlphaFoldDB" id="A0A9E2S5K8"/>
<accession>A0A9E2S5K8</accession>
<keyword evidence="1" id="KW-0732">Signal</keyword>
<evidence type="ECO:0000313" key="3">
    <source>
        <dbReference type="Proteomes" id="UP000812270"/>
    </source>
</evidence>
<protein>
    <recommendedName>
        <fullName evidence="4">Lipoprotein</fullName>
    </recommendedName>
</protein>
<proteinExistence type="predicted"/>
<keyword evidence="3" id="KW-1185">Reference proteome</keyword>
<evidence type="ECO:0000256" key="1">
    <source>
        <dbReference type="SAM" id="SignalP"/>
    </source>
</evidence>
<reference evidence="2" key="1">
    <citation type="submission" date="2021-06" db="EMBL/GenBank/DDBJ databases">
        <authorList>
            <person name="Huq M.A."/>
        </authorList>
    </citation>
    <scope>NUCLEOTIDE SEQUENCE</scope>
    <source>
        <strain evidence="2">MAH-26</strain>
    </source>
</reference>